<reference evidence="2 3" key="1">
    <citation type="submission" date="2015-02" db="EMBL/GenBank/DDBJ databases">
        <authorList>
            <person name="Ju K.-S."/>
            <person name="Doroghazi J.R."/>
            <person name="Metcalf W."/>
        </authorList>
    </citation>
    <scope>NUCLEOTIDE SEQUENCE [LARGE SCALE GENOMIC DNA]</scope>
    <source>
        <strain evidence="2 3">ATCC 31215</strain>
    </source>
</reference>
<gene>
    <name evidence="2" type="ORF">VM95_32050</name>
</gene>
<protein>
    <recommendedName>
        <fullName evidence="4">YcxB-like protein domain-containing protein</fullName>
    </recommendedName>
</protein>
<proteinExistence type="predicted"/>
<dbReference type="RefSeq" id="WP_045703523.1">
    <property type="nucleotide sequence ID" value="NZ_JZKH01000099.1"/>
</dbReference>
<evidence type="ECO:0000313" key="2">
    <source>
        <dbReference type="EMBL" id="KJS58637.1"/>
    </source>
</evidence>
<keyword evidence="1" id="KW-0472">Membrane</keyword>
<evidence type="ECO:0008006" key="4">
    <source>
        <dbReference type="Google" id="ProtNLM"/>
    </source>
</evidence>
<dbReference type="EMBL" id="JZKH01000099">
    <property type="protein sequence ID" value="KJS58637.1"/>
    <property type="molecule type" value="Genomic_DNA"/>
</dbReference>
<organism evidence="2 3">
    <name type="scientific">Streptomyces rubellomurinus (strain ATCC 31215)</name>
    <dbReference type="NCBI Taxonomy" id="359131"/>
    <lineage>
        <taxon>Bacteria</taxon>
        <taxon>Bacillati</taxon>
        <taxon>Actinomycetota</taxon>
        <taxon>Actinomycetes</taxon>
        <taxon>Kitasatosporales</taxon>
        <taxon>Streptomycetaceae</taxon>
        <taxon>Streptomyces</taxon>
    </lineage>
</organism>
<evidence type="ECO:0000313" key="3">
    <source>
        <dbReference type="Proteomes" id="UP000033699"/>
    </source>
</evidence>
<keyword evidence="3" id="KW-1185">Reference proteome</keyword>
<evidence type="ECO:0000256" key="1">
    <source>
        <dbReference type="SAM" id="Phobius"/>
    </source>
</evidence>
<name>A0A0F2TA65_STRR3</name>
<feature type="transmembrane region" description="Helical" evidence="1">
    <location>
        <begin position="35"/>
        <end position="64"/>
    </location>
</feature>
<keyword evidence="1" id="KW-1133">Transmembrane helix</keyword>
<dbReference type="Proteomes" id="UP000033699">
    <property type="component" value="Unassembled WGS sequence"/>
</dbReference>
<dbReference type="AlphaFoldDB" id="A0A0F2TA65"/>
<comment type="caution">
    <text evidence="2">The sequence shown here is derived from an EMBL/GenBank/DDBJ whole genome shotgun (WGS) entry which is preliminary data.</text>
</comment>
<keyword evidence="1" id="KW-0812">Transmembrane</keyword>
<sequence length="176" mass="18754">MNIQVTYEATTEDIVASVTANAASRLWLRWAIVGLWLLLAVACLAAGSVMFAIAAICFGFVQVVNITAGGRRMGLKVAPRYVGSTTVILTDDALQLKSPALDRRIPWSSVNKVVHNPVAWTVLAHKVGAAPLSATVLKAPFTEAQRAEVDAFLARLPKVGHKGQVQAQAQVQVGAR</sequence>
<dbReference type="OrthoDB" id="4350576at2"/>
<dbReference type="PATRIC" id="fig|359131.3.peg.8036"/>
<accession>A0A0F2TA65</accession>